<keyword evidence="2" id="KW-1185">Reference proteome</keyword>
<dbReference type="AlphaFoldDB" id="A0A8J1USW9"/>
<organism evidence="1 2">
    <name type="scientific">Owenia fusiformis</name>
    <name type="common">Polychaete worm</name>
    <dbReference type="NCBI Taxonomy" id="6347"/>
    <lineage>
        <taxon>Eukaryota</taxon>
        <taxon>Metazoa</taxon>
        <taxon>Spiralia</taxon>
        <taxon>Lophotrochozoa</taxon>
        <taxon>Annelida</taxon>
        <taxon>Polychaeta</taxon>
        <taxon>Sedentaria</taxon>
        <taxon>Canalipalpata</taxon>
        <taxon>Sabellida</taxon>
        <taxon>Oweniida</taxon>
        <taxon>Oweniidae</taxon>
        <taxon>Owenia</taxon>
    </lineage>
</organism>
<comment type="caution">
    <text evidence="1">The sequence shown here is derived from an EMBL/GenBank/DDBJ whole genome shotgun (WGS) entry which is preliminary data.</text>
</comment>
<dbReference type="EMBL" id="CAIIXF020000004">
    <property type="protein sequence ID" value="CAH1782399.1"/>
    <property type="molecule type" value="Genomic_DNA"/>
</dbReference>
<name>A0A8J1USW9_OWEFU</name>
<sequence length="207" mass="23565">MNLRKCMAYGPEILYVFVRRVILYLYQISFRDRDIGGIGGGVGRVGDVAGQPPSKNPTYDRAAKSEALSSSEPEPKGISSALHSGCFIMYTLTSKGIYSGTDALFSFQFWRSRFWSWEISPWKPGNNAGDDREEGHWDLYGGYPQGIGGLPADWIYVRQTSRPFDRWQIKTIFMKDICHNKLYEYYCNGCWVSNDPNGGTWIKRTIP</sequence>
<proteinExistence type="predicted"/>
<dbReference type="Proteomes" id="UP000749559">
    <property type="component" value="Unassembled WGS sequence"/>
</dbReference>
<accession>A0A8J1USW9</accession>
<evidence type="ECO:0000313" key="2">
    <source>
        <dbReference type="Proteomes" id="UP000749559"/>
    </source>
</evidence>
<gene>
    <name evidence="1" type="ORF">OFUS_LOCUS8856</name>
</gene>
<protein>
    <submittedName>
        <fullName evidence="1">Uncharacterized protein</fullName>
    </submittedName>
</protein>
<reference evidence="1" key="1">
    <citation type="submission" date="2022-03" db="EMBL/GenBank/DDBJ databases">
        <authorList>
            <person name="Martin C."/>
        </authorList>
    </citation>
    <scope>NUCLEOTIDE SEQUENCE</scope>
</reference>
<evidence type="ECO:0000313" key="1">
    <source>
        <dbReference type="EMBL" id="CAH1782399.1"/>
    </source>
</evidence>